<proteinExistence type="predicted"/>
<sequence length="87" mass="9368">MSQSFYMSDALAAIAVSLAQLPQKGTTLVFSAVVVDEDGKAHSKINIKKQSDAQMLEAMEFMQASLDKAKQDLELANSNSAPAISYQ</sequence>
<dbReference type="Proteomes" id="UP000184001">
    <property type="component" value="Unassembled WGS sequence"/>
</dbReference>
<protein>
    <submittedName>
        <fullName evidence="1">Uncharacterized protein</fullName>
    </submittedName>
</protein>
<accession>A0A8G2C7Z0</accession>
<gene>
    <name evidence="1" type="ORF">SAMN05660830_00425</name>
</gene>
<dbReference type="AlphaFoldDB" id="A0A8G2C7Z0"/>
<dbReference type="EMBL" id="FQZR01000002">
    <property type="protein sequence ID" value="SHI60127.1"/>
    <property type="molecule type" value="Genomic_DNA"/>
</dbReference>
<evidence type="ECO:0000313" key="1">
    <source>
        <dbReference type="EMBL" id="SHI60127.1"/>
    </source>
</evidence>
<dbReference type="RefSeq" id="WP_020001558.1">
    <property type="nucleotide sequence ID" value="NZ_CP192217.1"/>
</dbReference>
<organism evidence="1 2">
    <name type="scientific">Halodesulfovibrio aestuarii</name>
    <dbReference type="NCBI Taxonomy" id="126333"/>
    <lineage>
        <taxon>Bacteria</taxon>
        <taxon>Pseudomonadati</taxon>
        <taxon>Thermodesulfobacteriota</taxon>
        <taxon>Desulfovibrionia</taxon>
        <taxon>Desulfovibrionales</taxon>
        <taxon>Desulfovibrionaceae</taxon>
        <taxon>Halodesulfovibrio</taxon>
    </lineage>
</organism>
<comment type="caution">
    <text evidence="1">The sequence shown here is derived from an EMBL/GenBank/DDBJ whole genome shotgun (WGS) entry which is preliminary data.</text>
</comment>
<name>A0A8G2C7Z0_9BACT</name>
<evidence type="ECO:0000313" key="2">
    <source>
        <dbReference type="Proteomes" id="UP000184001"/>
    </source>
</evidence>
<reference evidence="1 2" key="1">
    <citation type="submission" date="2016-11" db="EMBL/GenBank/DDBJ databases">
        <authorList>
            <person name="Varghese N."/>
            <person name="Submissions S."/>
        </authorList>
    </citation>
    <scope>NUCLEOTIDE SEQUENCE [LARGE SCALE GENOMIC DNA]</scope>
    <source>
        <strain evidence="1 2">DSM 17919</strain>
    </source>
</reference>